<keyword evidence="5" id="KW-1185">Reference proteome</keyword>
<reference evidence="4 5" key="1">
    <citation type="submission" date="2016-07" db="EMBL/GenBank/DDBJ databases">
        <title>Genome analysis of Flavihumibacter stibioxidans YS-17.</title>
        <authorList>
            <person name="Shi K."/>
            <person name="Han Y."/>
            <person name="Wang G."/>
        </authorList>
    </citation>
    <scope>NUCLEOTIDE SEQUENCE [LARGE SCALE GENOMIC DNA]</scope>
    <source>
        <strain evidence="4 5">YS-17</strain>
    </source>
</reference>
<dbReference type="Pfam" id="PF00535">
    <property type="entry name" value="Glycos_transf_2"/>
    <property type="match status" value="1"/>
</dbReference>
<organism evidence="4 5">
    <name type="scientific">Flavihumibacter stibioxidans</name>
    <dbReference type="NCBI Taxonomy" id="1834163"/>
    <lineage>
        <taxon>Bacteria</taxon>
        <taxon>Pseudomonadati</taxon>
        <taxon>Bacteroidota</taxon>
        <taxon>Chitinophagia</taxon>
        <taxon>Chitinophagales</taxon>
        <taxon>Chitinophagaceae</taxon>
        <taxon>Flavihumibacter</taxon>
    </lineage>
</organism>
<dbReference type="Pfam" id="PF26629">
    <property type="entry name" value="GT2_TM_C"/>
    <property type="match status" value="1"/>
</dbReference>
<comment type="caution">
    <text evidence="4">The sequence shown here is derived from an EMBL/GenBank/DDBJ whole genome shotgun (WGS) entry which is preliminary data.</text>
</comment>
<gene>
    <name evidence="4" type="ORF">BC349_16980</name>
</gene>
<dbReference type="EMBL" id="MBUA01000029">
    <property type="protein sequence ID" value="MBC6492754.1"/>
    <property type="molecule type" value="Genomic_DNA"/>
</dbReference>
<protein>
    <recommendedName>
        <fullName evidence="6">Glycosyltransferase 2-like domain-containing protein</fullName>
    </recommendedName>
</protein>
<accession>A0ABR7MCK4</accession>
<feature type="transmembrane region" description="Helical" evidence="1">
    <location>
        <begin position="323"/>
        <end position="346"/>
    </location>
</feature>
<evidence type="ECO:0000256" key="1">
    <source>
        <dbReference type="SAM" id="Phobius"/>
    </source>
</evidence>
<dbReference type="PANTHER" id="PTHR48090:SF7">
    <property type="entry name" value="RFBJ PROTEIN"/>
    <property type="match status" value="1"/>
</dbReference>
<dbReference type="Proteomes" id="UP000765802">
    <property type="component" value="Unassembled WGS sequence"/>
</dbReference>
<evidence type="ECO:0000259" key="3">
    <source>
        <dbReference type="Pfam" id="PF26629"/>
    </source>
</evidence>
<dbReference type="InterPro" id="IPR001173">
    <property type="entry name" value="Glyco_trans_2-like"/>
</dbReference>
<evidence type="ECO:0000259" key="2">
    <source>
        <dbReference type="Pfam" id="PF00535"/>
    </source>
</evidence>
<dbReference type="InterPro" id="IPR029044">
    <property type="entry name" value="Nucleotide-diphossugar_trans"/>
</dbReference>
<keyword evidence="1" id="KW-0472">Membrane</keyword>
<feature type="transmembrane region" description="Helical" evidence="1">
    <location>
        <begin position="238"/>
        <end position="260"/>
    </location>
</feature>
<dbReference type="InterPro" id="IPR050256">
    <property type="entry name" value="Glycosyltransferase_2"/>
</dbReference>
<feature type="transmembrane region" description="Helical" evidence="1">
    <location>
        <begin position="366"/>
        <end position="388"/>
    </location>
</feature>
<dbReference type="Gene3D" id="3.90.550.10">
    <property type="entry name" value="Spore Coat Polysaccharide Biosynthesis Protein SpsA, Chain A"/>
    <property type="match status" value="1"/>
</dbReference>
<feature type="domain" description="Glycosyltransferase 2-like" evidence="2">
    <location>
        <begin position="14"/>
        <end position="173"/>
    </location>
</feature>
<keyword evidence="1" id="KW-1133">Transmembrane helix</keyword>
<dbReference type="InterPro" id="IPR058718">
    <property type="entry name" value="Agl6_TM_C"/>
</dbReference>
<evidence type="ECO:0000313" key="5">
    <source>
        <dbReference type="Proteomes" id="UP000765802"/>
    </source>
</evidence>
<evidence type="ECO:0008006" key="6">
    <source>
        <dbReference type="Google" id="ProtNLM"/>
    </source>
</evidence>
<sequence>MTETENKTGVRSLSIVMPCLNEAVTLETCISRAKKFLSTLEIPSEIIIADNGSTDGSIEMAINAGVKCLKVQEKGYGAALHYGIMAASGSHIIFGDSDDSYHFDECRPFYEKLNQGADLVVGNRFRGGVEKNAMPFLHRYLGTPVISFMGRTAFEVPFTDFNCGLRAISKSAYLELGMQARGMDFITEMLAKAGHKKMTIEEVPVRLYKDGRNRPPHLKTWQDGWRQFRQIIMLSPKWPLLFPALFFLILGLVIFSALLFSRIRIASVNLDIHTFFFGSVFFLLGLQLFLFYLLMRFYGFRMEYHSLTGFEARIFRTFRFEKGLLLGALVFLAGLLLSSLAVLQWANADFGDLNPMRTFRLVIPGGMGIMAGAQIIVFSFLLHALVTFKVKFENHPPQWLK</sequence>
<proteinExistence type="predicted"/>
<dbReference type="CDD" id="cd04179">
    <property type="entry name" value="DPM_DPG-synthase_like"/>
    <property type="match status" value="1"/>
</dbReference>
<name>A0ABR7MCK4_9BACT</name>
<keyword evidence="1" id="KW-0812">Transmembrane</keyword>
<evidence type="ECO:0000313" key="4">
    <source>
        <dbReference type="EMBL" id="MBC6492754.1"/>
    </source>
</evidence>
<dbReference type="SUPFAM" id="SSF53448">
    <property type="entry name" value="Nucleotide-diphospho-sugar transferases"/>
    <property type="match status" value="1"/>
</dbReference>
<feature type="transmembrane region" description="Helical" evidence="1">
    <location>
        <begin position="272"/>
        <end position="294"/>
    </location>
</feature>
<dbReference type="PANTHER" id="PTHR48090">
    <property type="entry name" value="UNDECAPRENYL-PHOSPHATE 4-DEOXY-4-FORMAMIDO-L-ARABINOSE TRANSFERASE-RELATED"/>
    <property type="match status" value="1"/>
</dbReference>
<feature type="domain" description="Low-salt glycan biosynthesis hexosyltransferase Agl6 C-terminal transmembrane region" evidence="3">
    <location>
        <begin position="293"/>
        <end position="385"/>
    </location>
</feature>